<accession>A0A5J4Z9M2</accession>
<dbReference type="Gene3D" id="3.40.50.300">
    <property type="entry name" value="P-loop containing nucleotide triphosphate hydrolases"/>
    <property type="match status" value="1"/>
</dbReference>
<keyword evidence="1" id="KW-0812">Transmembrane</keyword>
<dbReference type="AlphaFoldDB" id="A0A5J4Z9M2"/>
<dbReference type="EMBL" id="VRMN01000001">
    <property type="protein sequence ID" value="KAA8499772.1"/>
    <property type="molecule type" value="Genomic_DNA"/>
</dbReference>
<reference evidence="3" key="1">
    <citation type="journal article" date="2019" name="Nat. Commun.">
        <title>Expansion of phycobilisome linker gene families in mesophilic red algae.</title>
        <authorList>
            <person name="Lee J."/>
            <person name="Kim D."/>
            <person name="Bhattacharya D."/>
            <person name="Yoon H.S."/>
        </authorList>
    </citation>
    <scope>NUCLEOTIDE SEQUENCE [LARGE SCALE GENOMIC DNA]</scope>
    <source>
        <strain evidence="3">CCMP 1328</strain>
    </source>
</reference>
<keyword evidence="3" id="KW-1185">Reference proteome</keyword>
<sequence>MIRTDMHGSRDAPTLKVRVRVNRSHTQLTRSRVLWVCLLAGICVAVLVVVRNNGISLQRNRGPNAGTRVLVDDAIGWSPARDESERAFWRDRRLYFVVSPGRAGTKFMSNVFNCALNVRSFHEIEPKMNNETLHAVLLGGRREASFAARAAVKVSAIEEALLGSSPEIGYAETSHMFVKTFADVVLERLVREGDANVTIILLRRRMEDIVRSQAQLGWFLPGHSGRDNWYYSPREVHVSEQVLPGLVEQTQKGPHRRPTQLDHLLEYNMDVIQRGELLRAQVEADQELQDRVRFVRLDLEQLSDTGTTQQFLEQELGLQVDPARLSHLFLSDSNKRELQKERRHLGSGSELSDEAIAAALSDLSHLLHPGEPA</sequence>
<evidence type="ECO:0000313" key="2">
    <source>
        <dbReference type="EMBL" id="KAA8499772.1"/>
    </source>
</evidence>
<evidence type="ECO:0008006" key="4">
    <source>
        <dbReference type="Google" id="ProtNLM"/>
    </source>
</evidence>
<evidence type="ECO:0000256" key="1">
    <source>
        <dbReference type="SAM" id="Phobius"/>
    </source>
</evidence>
<keyword evidence="1" id="KW-0472">Membrane</keyword>
<dbReference type="SUPFAM" id="SSF52540">
    <property type="entry name" value="P-loop containing nucleoside triphosphate hydrolases"/>
    <property type="match status" value="1"/>
</dbReference>
<feature type="transmembrane region" description="Helical" evidence="1">
    <location>
        <begin position="33"/>
        <end position="50"/>
    </location>
</feature>
<dbReference type="Proteomes" id="UP000324585">
    <property type="component" value="Unassembled WGS sequence"/>
</dbReference>
<evidence type="ECO:0000313" key="3">
    <source>
        <dbReference type="Proteomes" id="UP000324585"/>
    </source>
</evidence>
<proteinExistence type="predicted"/>
<dbReference type="OrthoDB" id="2840at2759"/>
<keyword evidence="1" id="KW-1133">Transmembrane helix</keyword>
<gene>
    <name evidence="2" type="ORF">FVE85_7357</name>
</gene>
<dbReference type="OMA" id="TSHMFVK"/>
<dbReference type="InterPro" id="IPR027417">
    <property type="entry name" value="P-loop_NTPase"/>
</dbReference>
<organism evidence="2 3">
    <name type="scientific">Porphyridium purpureum</name>
    <name type="common">Red alga</name>
    <name type="synonym">Porphyridium cruentum</name>
    <dbReference type="NCBI Taxonomy" id="35688"/>
    <lineage>
        <taxon>Eukaryota</taxon>
        <taxon>Rhodophyta</taxon>
        <taxon>Bangiophyceae</taxon>
        <taxon>Porphyridiales</taxon>
        <taxon>Porphyridiaceae</taxon>
        <taxon>Porphyridium</taxon>
    </lineage>
</organism>
<name>A0A5J4Z9M2_PORPP</name>
<protein>
    <recommendedName>
        <fullName evidence="4">Sulfotransferase domain-containing protein</fullName>
    </recommendedName>
</protein>
<comment type="caution">
    <text evidence="2">The sequence shown here is derived from an EMBL/GenBank/DDBJ whole genome shotgun (WGS) entry which is preliminary data.</text>
</comment>